<sequence length="382" mass="39610">MRKAVVFSAALAATCASAVAVPVTARAATPAPTSSPTPSTPAPDTGADAPADAPTTPQGSPSDAAGAADGTVTASAVMVTPELPRTETYSYGPADLQEVDAYWTTAERGTAPRPAVLVVHGGYWLQGDKSGWEYFARRLVADGYVVLSANYRLAPAAQWPAQRTDVLAALNFLKANAARWNADPERVVVIGSSSGGHLATQLGTYRDGGERVRGVIALSPPNDPELAYADGAAPTANHQQKKLRRAVIDLLGCDPADAVAGSRCWRVLEDSKSATHVGAEDAPMLFMHGTSEFVPVSESRGLATALRAAGIEATIKTVEGSAHASALLNHPDTYPTITEWLRERLAPGASGGGAGREDDEGGEPETPVELPSALPTQRATDD</sequence>
<feature type="region of interest" description="Disordered" evidence="2">
    <location>
        <begin position="344"/>
        <end position="382"/>
    </location>
</feature>
<evidence type="ECO:0000259" key="4">
    <source>
        <dbReference type="Pfam" id="PF20434"/>
    </source>
</evidence>
<dbReference type="SUPFAM" id="SSF53474">
    <property type="entry name" value="alpha/beta-Hydrolases"/>
    <property type="match status" value="1"/>
</dbReference>
<dbReference type="PANTHER" id="PTHR48081:SF13">
    <property type="entry name" value="ALPHA_BETA HYDROLASE"/>
    <property type="match status" value="1"/>
</dbReference>
<feature type="domain" description="BD-FAE-like" evidence="4">
    <location>
        <begin position="108"/>
        <end position="306"/>
    </location>
</feature>
<feature type="region of interest" description="Disordered" evidence="2">
    <location>
        <begin position="27"/>
        <end position="70"/>
    </location>
</feature>
<feature type="compositionally biased region" description="Low complexity" evidence="2">
    <location>
        <begin position="42"/>
        <end position="70"/>
    </location>
</feature>
<dbReference type="InterPro" id="IPR050300">
    <property type="entry name" value="GDXG_lipolytic_enzyme"/>
</dbReference>
<dbReference type="InterPro" id="IPR049492">
    <property type="entry name" value="BD-FAE-like_dom"/>
</dbReference>
<keyword evidence="3" id="KW-0732">Signal</keyword>
<evidence type="ECO:0000256" key="1">
    <source>
        <dbReference type="ARBA" id="ARBA00022801"/>
    </source>
</evidence>
<dbReference type="Pfam" id="PF20434">
    <property type="entry name" value="BD-FAE"/>
    <property type="match status" value="1"/>
</dbReference>
<evidence type="ECO:0000256" key="3">
    <source>
        <dbReference type="SAM" id="SignalP"/>
    </source>
</evidence>
<evidence type="ECO:0000256" key="2">
    <source>
        <dbReference type="SAM" id="MobiDB-lite"/>
    </source>
</evidence>
<keyword evidence="6" id="KW-1185">Reference proteome</keyword>
<dbReference type="EMBL" id="JBHTJA010000023">
    <property type="protein sequence ID" value="MFD0901627.1"/>
    <property type="molecule type" value="Genomic_DNA"/>
</dbReference>
<feature type="chain" id="PRO_5046479302" evidence="3">
    <location>
        <begin position="28"/>
        <end position="382"/>
    </location>
</feature>
<dbReference type="RefSeq" id="WP_378298841.1">
    <property type="nucleotide sequence ID" value="NZ_JBHTJA010000023.1"/>
</dbReference>
<dbReference type="InterPro" id="IPR029058">
    <property type="entry name" value="AB_hydrolase_fold"/>
</dbReference>
<gene>
    <name evidence="5" type="ORF">ACFQ11_14600</name>
</gene>
<proteinExistence type="predicted"/>
<name>A0ABW3EQV4_9ACTN</name>
<evidence type="ECO:0000313" key="6">
    <source>
        <dbReference type="Proteomes" id="UP001596972"/>
    </source>
</evidence>
<evidence type="ECO:0000313" key="5">
    <source>
        <dbReference type="EMBL" id="MFD0901627.1"/>
    </source>
</evidence>
<reference evidence="6" key="1">
    <citation type="journal article" date="2019" name="Int. J. Syst. Evol. Microbiol.">
        <title>The Global Catalogue of Microorganisms (GCM) 10K type strain sequencing project: providing services to taxonomists for standard genome sequencing and annotation.</title>
        <authorList>
            <consortium name="The Broad Institute Genomics Platform"/>
            <consortium name="The Broad Institute Genome Sequencing Center for Infectious Disease"/>
            <person name="Wu L."/>
            <person name="Ma J."/>
        </authorList>
    </citation>
    <scope>NUCLEOTIDE SEQUENCE [LARGE SCALE GENOMIC DNA]</scope>
    <source>
        <strain evidence="6">JCM 31202</strain>
    </source>
</reference>
<dbReference type="GO" id="GO:0016787">
    <property type="term" value="F:hydrolase activity"/>
    <property type="evidence" value="ECO:0007669"/>
    <property type="project" value="UniProtKB-KW"/>
</dbReference>
<dbReference type="Gene3D" id="3.40.50.1820">
    <property type="entry name" value="alpha/beta hydrolase"/>
    <property type="match status" value="1"/>
</dbReference>
<protein>
    <submittedName>
        <fullName evidence="5">Alpha/beta hydrolase</fullName>
    </submittedName>
</protein>
<keyword evidence="1 5" id="KW-0378">Hydrolase</keyword>
<feature type="signal peptide" evidence="3">
    <location>
        <begin position="1"/>
        <end position="27"/>
    </location>
</feature>
<dbReference type="Proteomes" id="UP001596972">
    <property type="component" value="Unassembled WGS sequence"/>
</dbReference>
<accession>A0ABW3EQV4</accession>
<organism evidence="5 6">
    <name type="scientific">Actinomadura sediminis</name>
    <dbReference type="NCBI Taxonomy" id="1038904"/>
    <lineage>
        <taxon>Bacteria</taxon>
        <taxon>Bacillati</taxon>
        <taxon>Actinomycetota</taxon>
        <taxon>Actinomycetes</taxon>
        <taxon>Streptosporangiales</taxon>
        <taxon>Thermomonosporaceae</taxon>
        <taxon>Actinomadura</taxon>
    </lineage>
</organism>
<dbReference type="PANTHER" id="PTHR48081">
    <property type="entry name" value="AB HYDROLASE SUPERFAMILY PROTEIN C4A8.06C"/>
    <property type="match status" value="1"/>
</dbReference>
<comment type="caution">
    <text evidence="5">The sequence shown here is derived from an EMBL/GenBank/DDBJ whole genome shotgun (WGS) entry which is preliminary data.</text>
</comment>